<proteinExistence type="predicted"/>
<evidence type="ECO:0000313" key="3">
    <source>
        <dbReference type="RefSeq" id="XP_035683091.1"/>
    </source>
</evidence>
<dbReference type="PANTHER" id="PTHR46512">
    <property type="entry name" value="PEPTIDYLPROLYL ISOMERASE"/>
    <property type="match status" value="1"/>
</dbReference>
<dbReference type="KEGG" id="bfo:118420418"/>
<dbReference type="GeneID" id="118420418"/>
<dbReference type="Gene3D" id="1.25.40.10">
    <property type="entry name" value="Tetratricopeptide repeat domain"/>
    <property type="match status" value="1"/>
</dbReference>
<keyword evidence="1" id="KW-0802">TPR repeat</keyword>
<dbReference type="RefSeq" id="XP_035683091.1">
    <property type="nucleotide sequence ID" value="XM_035827198.1"/>
</dbReference>
<gene>
    <name evidence="3" type="primary">LOC118420418</name>
</gene>
<accession>A0A9J7MX06</accession>
<dbReference type="OrthoDB" id="433738at2759"/>
<protein>
    <submittedName>
        <fullName evidence="3">FK506-binding protein-like</fullName>
    </submittedName>
</protein>
<evidence type="ECO:0000313" key="2">
    <source>
        <dbReference type="Proteomes" id="UP000001554"/>
    </source>
</evidence>
<dbReference type="AlphaFoldDB" id="A0A9J7MX06"/>
<dbReference type="Proteomes" id="UP000001554">
    <property type="component" value="Chromosome 8"/>
</dbReference>
<dbReference type="SMART" id="SM00028">
    <property type="entry name" value="TPR"/>
    <property type="match status" value="3"/>
</dbReference>
<organism evidence="2 3">
    <name type="scientific">Branchiostoma floridae</name>
    <name type="common">Florida lancelet</name>
    <name type="synonym">Amphioxus</name>
    <dbReference type="NCBI Taxonomy" id="7739"/>
    <lineage>
        <taxon>Eukaryota</taxon>
        <taxon>Metazoa</taxon>
        <taxon>Chordata</taxon>
        <taxon>Cephalochordata</taxon>
        <taxon>Leptocardii</taxon>
        <taxon>Amphioxiformes</taxon>
        <taxon>Branchiostomatidae</taxon>
        <taxon>Branchiostoma</taxon>
    </lineage>
</organism>
<dbReference type="SUPFAM" id="SSF48452">
    <property type="entry name" value="TPR-like"/>
    <property type="match status" value="1"/>
</dbReference>
<feature type="repeat" description="TPR" evidence="1">
    <location>
        <begin position="243"/>
        <end position="276"/>
    </location>
</feature>
<keyword evidence="2" id="KW-1185">Reference proteome</keyword>
<dbReference type="InterPro" id="IPR011990">
    <property type="entry name" value="TPR-like_helical_dom_sf"/>
</dbReference>
<reference evidence="2" key="1">
    <citation type="journal article" date="2020" name="Nat. Ecol. Evol.">
        <title>Deeply conserved synteny resolves early events in vertebrate evolution.</title>
        <authorList>
            <person name="Simakov O."/>
            <person name="Marletaz F."/>
            <person name="Yue J.X."/>
            <person name="O'Connell B."/>
            <person name="Jenkins J."/>
            <person name="Brandt A."/>
            <person name="Calef R."/>
            <person name="Tung C.H."/>
            <person name="Huang T.K."/>
            <person name="Schmutz J."/>
            <person name="Satoh N."/>
            <person name="Yu J.K."/>
            <person name="Putnam N.H."/>
            <person name="Green R.E."/>
            <person name="Rokhsar D.S."/>
        </authorList>
    </citation>
    <scope>NUCLEOTIDE SEQUENCE [LARGE SCALE GENOMIC DNA]</scope>
    <source>
        <strain evidence="2">S238N-H82</strain>
    </source>
</reference>
<dbReference type="InterPro" id="IPR019734">
    <property type="entry name" value="TPR_rpt"/>
</dbReference>
<dbReference type="OMA" id="WTELTIG"/>
<dbReference type="InterPro" id="IPR050754">
    <property type="entry name" value="FKBP4/5/8-like"/>
</dbReference>
<dbReference type="PROSITE" id="PS50005">
    <property type="entry name" value="TPR"/>
    <property type="match status" value="1"/>
</dbReference>
<evidence type="ECO:0000256" key="1">
    <source>
        <dbReference type="PROSITE-ProRule" id="PRU00339"/>
    </source>
</evidence>
<name>A0A9J7MX06_BRAFL</name>
<sequence>MVTMEDTPTVTTTPSDVAIATSQSKDPVTHPKRWQAPDQSFAKYILEKGRGIETPNLGASCVVQILPLVSEGLEQGLVGYPMYEENEIVLGEGDTEISEVLDACFETMQAAEVCEVEVAKETVGMGTGDDPIRFQLELKEFTRKDDPWHQGADDILATAAHHKNKGTECFKAAKIRPAIRRYSRALKLLVMLGKNIPEDQKAAYNSLKIACYQNLAACQMKMSQHDFVIKNCSKALLLDSSLVKALYRRGCSYTAINEFDKAREDLQRALEIEPGNRATIEQLKTLEKKSKAQDEKYAKAMAKMFGGPVK</sequence>
<dbReference type="Pfam" id="PF00515">
    <property type="entry name" value="TPR_1"/>
    <property type="match status" value="1"/>
</dbReference>
<dbReference type="PANTHER" id="PTHR46512:SF10">
    <property type="entry name" value="FK506-BINDING PROTEIN-LIKE"/>
    <property type="match status" value="1"/>
</dbReference>
<reference evidence="3" key="2">
    <citation type="submission" date="2025-08" db="UniProtKB">
        <authorList>
            <consortium name="RefSeq"/>
        </authorList>
    </citation>
    <scope>IDENTIFICATION</scope>
    <source>
        <strain evidence="3">S238N-H82</strain>
        <tissue evidence="3">Testes</tissue>
    </source>
</reference>
<dbReference type="PROSITE" id="PS50293">
    <property type="entry name" value="TPR_REGION"/>
    <property type="match status" value="1"/>
</dbReference>